<feature type="transmembrane region" description="Helical" evidence="6">
    <location>
        <begin position="81"/>
        <end position="98"/>
    </location>
</feature>
<protein>
    <submittedName>
        <fullName evidence="8">EamA family transporter</fullName>
    </submittedName>
</protein>
<feature type="transmembrane region" description="Helical" evidence="6">
    <location>
        <begin position="269"/>
        <end position="289"/>
    </location>
</feature>
<feature type="transmembrane region" description="Helical" evidence="6">
    <location>
        <begin position="129"/>
        <end position="149"/>
    </location>
</feature>
<evidence type="ECO:0000259" key="7">
    <source>
        <dbReference type="Pfam" id="PF00892"/>
    </source>
</evidence>
<dbReference type="Proteomes" id="UP000244892">
    <property type="component" value="Chromosome"/>
</dbReference>
<evidence type="ECO:0000256" key="1">
    <source>
        <dbReference type="ARBA" id="ARBA00004141"/>
    </source>
</evidence>
<dbReference type="OrthoDB" id="9815120at2"/>
<feature type="transmembrane region" description="Helical" evidence="6">
    <location>
        <begin position="208"/>
        <end position="231"/>
    </location>
</feature>
<dbReference type="InterPro" id="IPR037185">
    <property type="entry name" value="EmrE-like"/>
</dbReference>
<comment type="subcellular location">
    <subcellularLocation>
        <location evidence="1">Membrane</location>
        <topology evidence="1">Multi-pass membrane protein</topology>
    </subcellularLocation>
</comment>
<reference evidence="8 9" key="1">
    <citation type="submission" date="2018-05" db="EMBL/GenBank/DDBJ databases">
        <title>complete genome sequence of Aquabacterium olei NBRC 110486.</title>
        <authorList>
            <person name="Tang B."/>
            <person name="Chang J."/>
            <person name="Zhang L."/>
            <person name="Yang H."/>
        </authorList>
    </citation>
    <scope>NUCLEOTIDE SEQUENCE [LARGE SCALE GENOMIC DNA]</scope>
    <source>
        <strain evidence="8 9">NBRC 110486</strain>
    </source>
</reference>
<dbReference type="EMBL" id="CP029210">
    <property type="protein sequence ID" value="AWI52441.1"/>
    <property type="molecule type" value="Genomic_DNA"/>
</dbReference>
<evidence type="ECO:0000256" key="3">
    <source>
        <dbReference type="ARBA" id="ARBA00022692"/>
    </source>
</evidence>
<feature type="transmembrane region" description="Helical" evidence="6">
    <location>
        <begin position="243"/>
        <end position="263"/>
    </location>
</feature>
<evidence type="ECO:0000256" key="2">
    <source>
        <dbReference type="ARBA" id="ARBA00007362"/>
    </source>
</evidence>
<evidence type="ECO:0000313" key="8">
    <source>
        <dbReference type="EMBL" id="AWI52441.1"/>
    </source>
</evidence>
<dbReference type="InterPro" id="IPR000620">
    <property type="entry name" value="EamA_dom"/>
</dbReference>
<dbReference type="KEGG" id="aon:DEH84_02610"/>
<accession>A0A2U8FN15</accession>
<feature type="domain" description="EamA" evidence="7">
    <location>
        <begin position="155"/>
        <end position="283"/>
    </location>
</feature>
<dbReference type="AlphaFoldDB" id="A0A2U8FN15"/>
<feature type="transmembrane region" description="Helical" evidence="6">
    <location>
        <begin position="104"/>
        <end position="122"/>
    </location>
</feature>
<dbReference type="RefSeq" id="WP_109034516.1">
    <property type="nucleotide sequence ID" value="NZ_CP029210.1"/>
</dbReference>
<gene>
    <name evidence="8" type="ORF">DEH84_02610</name>
</gene>
<dbReference type="PANTHER" id="PTHR32322:SF2">
    <property type="entry name" value="EAMA DOMAIN-CONTAINING PROTEIN"/>
    <property type="match status" value="1"/>
</dbReference>
<keyword evidence="5 6" id="KW-0472">Membrane</keyword>
<evidence type="ECO:0000256" key="5">
    <source>
        <dbReference type="ARBA" id="ARBA00023136"/>
    </source>
</evidence>
<dbReference type="InterPro" id="IPR050638">
    <property type="entry name" value="AA-Vitamin_Transporters"/>
</dbReference>
<dbReference type="SUPFAM" id="SSF103481">
    <property type="entry name" value="Multidrug resistance efflux transporter EmrE"/>
    <property type="match status" value="2"/>
</dbReference>
<name>A0A2U8FN15_9BURK</name>
<feature type="transmembrane region" description="Helical" evidence="6">
    <location>
        <begin position="155"/>
        <end position="172"/>
    </location>
</feature>
<feature type="transmembrane region" description="Helical" evidence="6">
    <location>
        <begin position="184"/>
        <end position="202"/>
    </location>
</feature>
<organism evidence="8 9">
    <name type="scientific">Aquabacterium olei</name>
    <dbReference type="NCBI Taxonomy" id="1296669"/>
    <lineage>
        <taxon>Bacteria</taxon>
        <taxon>Pseudomonadati</taxon>
        <taxon>Pseudomonadota</taxon>
        <taxon>Betaproteobacteria</taxon>
        <taxon>Burkholderiales</taxon>
        <taxon>Aquabacterium</taxon>
    </lineage>
</organism>
<evidence type="ECO:0000313" key="9">
    <source>
        <dbReference type="Proteomes" id="UP000244892"/>
    </source>
</evidence>
<keyword evidence="3 6" id="KW-0812">Transmembrane</keyword>
<dbReference type="Pfam" id="PF00892">
    <property type="entry name" value="EamA"/>
    <property type="match status" value="1"/>
</dbReference>
<proteinExistence type="inferred from homology"/>
<comment type="similarity">
    <text evidence="2">Belongs to the EamA transporter family.</text>
</comment>
<evidence type="ECO:0000256" key="6">
    <source>
        <dbReference type="SAM" id="Phobius"/>
    </source>
</evidence>
<keyword evidence="9" id="KW-1185">Reference proteome</keyword>
<feature type="transmembrane region" description="Helical" evidence="6">
    <location>
        <begin position="51"/>
        <end position="69"/>
    </location>
</feature>
<keyword evidence="4 6" id="KW-1133">Transmembrane helix</keyword>
<evidence type="ECO:0000256" key="4">
    <source>
        <dbReference type="ARBA" id="ARBA00022989"/>
    </source>
</evidence>
<dbReference type="GO" id="GO:0016020">
    <property type="term" value="C:membrane"/>
    <property type="evidence" value="ECO:0007669"/>
    <property type="project" value="UniProtKB-SubCell"/>
</dbReference>
<sequence>MNPSAARASVVSDSSSVAWPLGCLLASLLSQYVGAASAKGLFPLVGAEGVTALRVSIAAVILMAVWRPWRTWPGRRALPDLIAYGAMLGLMNLCIYQAMARIPIGVAIAIEVTGPLAVALFGSRRPRDVLWVVLAVAGLLPLLPVRGATGLDPVGMVWAAAAAACWALYIVFGKRASALPGGQAAAWGMLVATTFTLPLGVAQAGSALLAPGVLLTGLAVAVLSSAAPYSLEMVALRRLPRHVFGLLVSASPAVAALVGFFMLGERLSALQWAAIACVVGASAGSALGAPAPAATATRADNR</sequence>
<dbReference type="PANTHER" id="PTHR32322">
    <property type="entry name" value="INNER MEMBRANE TRANSPORTER"/>
    <property type="match status" value="1"/>
</dbReference>